<dbReference type="RefSeq" id="WP_131150206.1">
    <property type="nucleotide sequence ID" value="NZ_SJTG01000001.1"/>
</dbReference>
<protein>
    <submittedName>
        <fullName evidence="3">Transposase</fullName>
    </submittedName>
</protein>
<evidence type="ECO:0000313" key="3">
    <source>
        <dbReference type="EMBL" id="TCI13011.1"/>
    </source>
</evidence>
<keyword evidence="4" id="KW-1185">Reference proteome</keyword>
<dbReference type="AlphaFoldDB" id="A0A4R0YWR9"/>
<dbReference type="PROSITE" id="PS50994">
    <property type="entry name" value="INTEGRASE"/>
    <property type="match status" value="1"/>
</dbReference>
<feature type="region of interest" description="Disordered" evidence="1">
    <location>
        <begin position="548"/>
        <end position="600"/>
    </location>
</feature>
<feature type="compositionally biased region" description="Polar residues" evidence="1">
    <location>
        <begin position="572"/>
        <end position="585"/>
    </location>
</feature>
<dbReference type="GO" id="GO:0015074">
    <property type="term" value="P:DNA integration"/>
    <property type="evidence" value="ECO:0007669"/>
    <property type="project" value="InterPro"/>
</dbReference>
<name>A0A4R0YWR9_9GAMM</name>
<evidence type="ECO:0000313" key="4">
    <source>
        <dbReference type="Proteomes" id="UP000291822"/>
    </source>
</evidence>
<gene>
    <name evidence="3" type="ORF">EZM97_06800</name>
</gene>
<sequence>MNTRSSNLQHRSELTLGTRWVFDGQLVQIDGITSGSTVSVRTEATGAINVVPVAALQPVPTSEGTRDIQSIASDEWARIAPLAQDIRPLAEQVTNPGEQLRQLAAKHYLSVRHIQRLITRFRASPRTSTLAKRKRGRRKASHFLKPPVEQVIQHVIQKYYLVRERTSESEITARARSICRRLGLRPPSAGSVRRRIADHQTYQGDLCRLGNKQAKQARQPRPGQLCVVHPLDLVQIDHTLVDVFVLSNDRTIVLGRPWLTVAVDIATRTVLGFYLSMDAPSSVAVGLCIAHAVLPKPEDAREPGLWPMFGKMKVILVDNGKDLVSEAIRRGCEEHGIALQTRPVGEPQYGGHVERLIGTLMQMVHGLQGTTFSSVKDRKDYPSERKATMTLWELHEWLLQKIARAYHVRTHRVLGVPPLVAWERAWRTDDGAAVLPPLVAHPDEFRLTFLPFVKRRLQRTGIQFRRSRYWAEPLACWVHPERVLQIHYDPRNLSRIWVRTPDDHTIQLEAVAGRAAGQPQNVRMDTVESARIDVLRDAGFEATERLERMAASAKRAQQRRQAKSPRQPGAGPTSNQVTGFGNEGNTVPLDRSSVHVKRID</sequence>
<dbReference type="InterPro" id="IPR015378">
    <property type="entry name" value="Transposase-like_Mu_C"/>
</dbReference>
<dbReference type="InterPro" id="IPR036397">
    <property type="entry name" value="RNaseH_sf"/>
</dbReference>
<reference evidence="3 4" key="1">
    <citation type="submission" date="2019-02" db="EMBL/GenBank/DDBJ databases">
        <title>Dyella amyloliquefaciens sp. nov., isolated from forest soil.</title>
        <authorList>
            <person name="Gao Z.-H."/>
            <person name="Qiu L.-H."/>
        </authorList>
    </citation>
    <scope>NUCLEOTIDE SEQUENCE [LARGE SCALE GENOMIC DNA]</scope>
    <source>
        <strain evidence="3 4">KACC 12747</strain>
    </source>
</reference>
<dbReference type="Pfam" id="PF09299">
    <property type="entry name" value="Mu-transpos_C"/>
    <property type="match status" value="1"/>
</dbReference>
<dbReference type="GO" id="GO:0003676">
    <property type="term" value="F:nucleic acid binding"/>
    <property type="evidence" value="ECO:0007669"/>
    <property type="project" value="InterPro"/>
</dbReference>
<proteinExistence type="predicted"/>
<evidence type="ECO:0000259" key="2">
    <source>
        <dbReference type="PROSITE" id="PS50994"/>
    </source>
</evidence>
<feature type="domain" description="Integrase catalytic" evidence="2">
    <location>
        <begin position="218"/>
        <end position="426"/>
    </location>
</feature>
<comment type="caution">
    <text evidence="3">The sequence shown here is derived from an EMBL/GenBank/DDBJ whole genome shotgun (WGS) entry which is preliminary data.</text>
</comment>
<evidence type="ECO:0000256" key="1">
    <source>
        <dbReference type="SAM" id="MobiDB-lite"/>
    </source>
</evidence>
<dbReference type="InterPro" id="IPR009004">
    <property type="entry name" value="Transposase_Mu_C"/>
</dbReference>
<dbReference type="EMBL" id="SJTG01000001">
    <property type="protein sequence ID" value="TCI13011.1"/>
    <property type="molecule type" value="Genomic_DNA"/>
</dbReference>
<dbReference type="InterPro" id="IPR001584">
    <property type="entry name" value="Integrase_cat-core"/>
</dbReference>
<dbReference type="Proteomes" id="UP000291822">
    <property type="component" value="Unassembled WGS sequence"/>
</dbReference>
<dbReference type="Gene3D" id="3.30.420.10">
    <property type="entry name" value="Ribonuclease H-like superfamily/Ribonuclease H"/>
    <property type="match status" value="1"/>
</dbReference>
<organism evidence="3 4">
    <name type="scientific">Dyella soli</name>
    <dbReference type="NCBI Taxonomy" id="522319"/>
    <lineage>
        <taxon>Bacteria</taxon>
        <taxon>Pseudomonadati</taxon>
        <taxon>Pseudomonadota</taxon>
        <taxon>Gammaproteobacteria</taxon>
        <taxon>Lysobacterales</taxon>
        <taxon>Rhodanobacteraceae</taxon>
        <taxon>Dyella</taxon>
    </lineage>
</organism>
<dbReference type="SUPFAM" id="SSF53098">
    <property type="entry name" value="Ribonuclease H-like"/>
    <property type="match status" value="1"/>
</dbReference>
<accession>A0A4R0YWR9</accession>
<dbReference type="SUPFAM" id="SSF50610">
    <property type="entry name" value="mu transposase, C-terminal domain"/>
    <property type="match status" value="1"/>
</dbReference>
<dbReference type="InterPro" id="IPR012337">
    <property type="entry name" value="RNaseH-like_sf"/>
</dbReference>